<comment type="caution">
    <text evidence="2">The sequence shown here is derived from an EMBL/GenBank/DDBJ whole genome shotgun (WGS) entry which is preliminary data.</text>
</comment>
<keyword evidence="3" id="KW-1185">Reference proteome</keyword>
<gene>
    <name evidence="2" type="ORF">OFUS_LOCUS23709</name>
</gene>
<feature type="region of interest" description="Disordered" evidence="1">
    <location>
        <begin position="448"/>
        <end position="469"/>
    </location>
</feature>
<dbReference type="InterPro" id="IPR019734">
    <property type="entry name" value="TPR_rpt"/>
</dbReference>
<feature type="region of interest" description="Disordered" evidence="1">
    <location>
        <begin position="485"/>
        <end position="506"/>
    </location>
</feature>
<dbReference type="AlphaFoldDB" id="A0A8J1TAZ6"/>
<dbReference type="GO" id="GO:0043240">
    <property type="term" value="C:Fanconi anaemia nuclear complex"/>
    <property type="evidence" value="ECO:0007669"/>
    <property type="project" value="InterPro"/>
</dbReference>
<name>A0A8J1TAZ6_OWEFU</name>
<organism evidence="2 3">
    <name type="scientific">Owenia fusiformis</name>
    <name type="common">Polychaete worm</name>
    <dbReference type="NCBI Taxonomy" id="6347"/>
    <lineage>
        <taxon>Eukaryota</taxon>
        <taxon>Metazoa</taxon>
        <taxon>Spiralia</taxon>
        <taxon>Lophotrochozoa</taxon>
        <taxon>Annelida</taxon>
        <taxon>Polychaeta</taxon>
        <taxon>Sedentaria</taxon>
        <taxon>Canalipalpata</taxon>
        <taxon>Sabellida</taxon>
        <taxon>Oweniida</taxon>
        <taxon>Oweniidae</taxon>
        <taxon>Owenia</taxon>
    </lineage>
</organism>
<dbReference type="PANTHER" id="PTHR15254">
    <property type="entry name" value="FANCONI ANEMIA GROUP G PROTEIN FAMILY MEMBER"/>
    <property type="match status" value="1"/>
</dbReference>
<protein>
    <submittedName>
        <fullName evidence="2">Uncharacterized protein</fullName>
    </submittedName>
</protein>
<dbReference type="InterPro" id="IPR039684">
    <property type="entry name" value="FANCG"/>
</dbReference>
<dbReference type="GO" id="GO:0036297">
    <property type="term" value="P:interstrand cross-link repair"/>
    <property type="evidence" value="ECO:0007669"/>
    <property type="project" value="InterPro"/>
</dbReference>
<dbReference type="SUPFAM" id="SSF48452">
    <property type="entry name" value="TPR-like"/>
    <property type="match status" value="2"/>
</dbReference>
<dbReference type="EMBL" id="CAIIXF020000011">
    <property type="protein sequence ID" value="CAH1799732.1"/>
    <property type="molecule type" value="Genomic_DNA"/>
</dbReference>
<proteinExistence type="predicted"/>
<evidence type="ECO:0000256" key="1">
    <source>
        <dbReference type="SAM" id="MobiDB-lite"/>
    </source>
</evidence>
<dbReference type="Gene3D" id="1.25.40.10">
    <property type="entry name" value="Tetratricopeptide repeat domain"/>
    <property type="match status" value="1"/>
</dbReference>
<dbReference type="OrthoDB" id="6355951at2759"/>
<accession>A0A8J1TAZ6</accession>
<dbReference type="InterPro" id="IPR011990">
    <property type="entry name" value="TPR-like_helical_dom_sf"/>
</dbReference>
<dbReference type="SMART" id="SM00028">
    <property type="entry name" value="TPR"/>
    <property type="match status" value="5"/>
</dbReference>
<dbReference type="Proteomes" id="UP000749559">
    <property type="component" value="Unassembled WGS sequence"/>
</dbReference>
<evidence type="ECO:0000313" key="2">
    <source>
        <dbReference type="EMBL" id="CAH1799732.1"/>
    </source>
</evidence>
<feature type="compositionally biased region" description="Polar residues" evidence="1">
    <location>
        <begin position="448"/>
        <end position="458"/>
    </location>
</feature>
<evidence type="ECO:0000313" key="3">
    <source>
        <dbReference type="Proteomes" id="UP000749559"/>
    </source>
</evidence>
<sequence length="740" mass="83732">MVVEMDPTRIGHVDKESKWQILKGLPLHHDHLALEIEVICKLIYSSMVEHNNESLEDVIQKLIFTLNRVKGRSLPVQQLHGGTCIEQTLNEVTTLLITLLADIQSQEMLKRLVKVGLIFVVVQGKQKFHTDPLLLKMLFKTACAIVKSGSKNDELVNDNPKEVLLIVCNSQNIQSDSDVRDVICLLYGSYLMSNPTLRDPILGDTTLSGIIEVLDVISTETLLPLAKYFKALCNIMHSDISNAMRQLEHVLKSNMTRVKLQAFSYNALGVCFHLQGKHHTAIQKFKEAMHCDGSLYIALLNLSVQYRCLGLQDPELEMLHILIGLLESDTEMAKWNTMDCHTNKAFIELDDILLEREELSPTVTLPEVLYYMAKQCLQLQKYKHAGEQYLKLLNHLVHNKQAKNDDKPSAIYIPSIHRLFHETAHSLLLAKDYESCIMICRQAISKYTPQRQNKSHTSNRSEHTKITQSAGIDIPCESQNLVNCDKPMKNNSNVNKSDISRKRLHSNSVGENANLIDDENDSELHPGIPAHILALVSHEKDNDTDVKFSHLKDDVISLMYLTEALVQQGSFESALEAISSVLSTIEDIKGSGETHKQYGKRKKEEQDADSSKIFAQPYYASTIQSLKGHAYFLKGITLFKLSKHQDSLHFFMMSSLFSPDPVRMYATYHHSVCLAALGKPRVGYTNWRDIRGLNNHNVYQIQELKAKLSRCSKSDQSGLSRVGYCTELEMLQLDVDALTK</sequence>
<reference evidence="2" key="1">
    <citation type="submission" date="2022-03" db="EMBL/GenBank/DDBJ databases">
        <authorList>
            <person name="Martin C."/>
        </authorList>
    </citation>
    <scope>NUCLEOTIDE SEQUENCE</scope>
</reference>
<dbReference type="PANTHER" id="PTHR15254:SF2">
    <property type="entry name" value="FANCONI ANEMIA GROUP G PROTEIN"/>
    <property type="match status" value="1"/>
</dbReference>